<name>A0AAV7X2R2_9NEOP</name>
<dbReference type="AlphaFoldDB" id="A0AAV7X2R2"/>
<dbReference type="SUPFAM" id="SSF55729">
    <property type="entry name" value="Acyl-CoA N-acyltransferases (Nat)"/>
    <property type="match status" value="1"/>
</dbReference>
<sequence>MSKPDSVLRGASLPKVWYTYEFKDAEEKTITYRVQDVTPDLHQRLVEYYTTEFLNDETICKHLKWTQDEVSLAEYLGLMKEALRGGYSLVVLEDAGNSDATNDPEIVGAGMYMVKSGSEEELLQGEGRSFRVLAAVIEALKTHSSASTVESMSGMGMWVRRDRRRRGIAEAIVRGAVASCRGKGVPHFSAFYTGTASQRAAAKAGLRVGTALASTSSPSRRERLLTY</sequence>
<gene>
    <name evidence="1" type="ORF">ONE63_011306</name>
</gene>
<reference evidence="1" key="1">
    <citation type="submission" date="2022-12" db="EMBL/GenBank/DDBJ databases">
        <title>Chromosome-level genome assembly of the bean flower thrips Megalurothrips usitatus.</title>
        <authorList>
            <person name="Ma L."/>
            <person name="Liu Q."/>
            <person name="Li H."/>
            <person name="Cai W."/>
        </authorList>
    </citation>
    <scope>NUCLEOTIDE SEQUENCE</scope>
    <source>
        <strain evidence="1">Cailab_2022a</strain>
    </source>
</reference>
<dbReference type="Gene3D" id="3.40.630.30">
    <property type="match status" value="1"/>
</dbReference>
<dbReference type="Proteomes" id="UP001075354">
    <property type="component" value="Unassembled WGS sequence"/>
</dbReference>
<organism evidence="1 2">
    <name type="scientific">Megalurothrips usitatus</name>
    <name type="common">bean blossom thrips</name>
    <dbReference type="NCBI Taxonomy" id="439358"/>
    <lineage>
        <taxon>Eukaryota</taxon>
        <taxon>Metazoa</taxon>
        <taxon>Ecdysozoa</taxon>
        <taxon>Arthropoda</taxon>
        <taxon>Hexapoda</taxon>
        <taxon>Insecta</taxon>
        <taxon>Pterygota</taxon>
        <taxon>Neoptera</taxon>
        <taxon>Paraneoptera</taxon>
        <taxon>Thysanoptera</taxon>
        <taxon>Terebrantia</taxon>
        <taxon>Thripoidea</taxon>
        <taxon>Thripidae</taxon>
        <taxon>Megalurothrips</taxon>
    </lineage>
</organism>
<evidence type="ECO:0008006" key="3">
    <source>
        <dbReference type="Google" id="ProtNLM"/>
    </source>
</evidence>
<evidence type="ECO:0000313" key="2">
    <source>
        <dbReference type="Proteomes" id="UP001075354"/>
    </source>
</evidence>
<accession>A0AAV7X2R2</accession>
<dbReference type="InterPro" id="IPR016181">
    <property type="entry name" value="Acyl_CoA_acyltransferase"/>
</dbReference>
<keyword evidence="2" id="KW-1185">Reference proteome</keyword>
<proteinExistence type="predicted"/>
<evidence type="ECO:0000313" key="1">
    <source>
        <dbReference type="EMBL" id="KAJ1519063.1"/>
    </source>
</evidence>
<protein>
    <recommendedName>
        <fullName evidence="3">N-acetyltransferase domain-containing protein</fullName>
    </recommendedName>
</protein>
<dbReference type="EMBL" id="JAPTSV010000786">
    <property type="protein sequence ID" value="KAJ1519063.1"/>
    <property type="molecule type" value="Genomic_DNA"/>
</dbReference>
<comment type="caution">
    <text evidence="1">The sequence shown here is derived from an EMBL/GenBank/DDBJ whole genome shotgun (WGS) entry which is preliminary data.</text>
</comment>